<proteinExistence type="predicted"/>
<dbReference type="Gene3D" id="3.40.50.1820">
    <property type="entry name" value="alpha/beta hydrolase"/>
    <property type="match status" value="1"/>
</dbReference>
<dbReference type="OrthoDB" id="408631at2759"/>
<dbReference type="InterPro" id="IPR013094">
    <property type="entry name" value="AB_hydrolase_3"/>
</dbReference>
<dbReference type="GeneID" id="36569190"/>
<dbReference type="InParanoid" id="A0A2T3AVA6"/>
<dbReference type="SUPFAM" id="SSF53474">
    <property type="entry name" value="alpha/beta-Hydrolases"/>
    <property type="match status" value="1"/>
</dbReference>
<evidence type="ECO:0000313" key="4">
    <source>
        <dbReference type="Proteomes" id="UP000241818"/>
    </source>
</evidence>
<evidence type="ECO:0000259" key="2">
    <source>
        <dbReference type="Pfam" id="PF07859"/>
    </source>
</evidence>
<organism evidence="3 4">
    <name type="scientific">Amorphotheca resinae ATCC 22711</name>
    <dbReference type="NCBI Taxonomy" id="857342"/>
    <lineage>
        <taxon>Eukaryota</taxon>
        <taxon>Fungi</taxon>
        <taxon>Dikarya</taxon>
        <taxon>Ascomycota</taxon>
        <taxon>Pezizomycotina</taxon>
        <taxon>Leotiomycetes</taxon>
        <taxon>Helotiales</taxon>
        <taxon>Amorphothecaceae</taxon>
        <taxon>Amorphotheca</taxon>
    </lineage>
</organism>
<dbReference type="PANTHER" id="PTHR48081">
    <property type="entry name" value="AB HYDROLASE SUPERFAMILY PROTEIN C4A8.06C"/>
    <property type="match status" value="1"/>
</dbReference>
<dbReference type="PANTHER" id="PTHR48081:SF8">
    <property type="entry name" value="ALPHA_BETA HYDROLASE FOLD-3 DOMAIN-CONTAINING PROTEIN-RELATED"/>
    <property type="match status" value="1"/>
</dbReference>
<dbReference type="InterPro" id="IPR029058">
    <property type="entry name" value="AB_hydrolase_fold"/>
</dbReference>
<dbReference type="Pfam" id="PF07859">
    <property type="entry name" value="Abhydrolase_3"/>
    <property type="match status" value="1"/>
</dbReference>
<gene>
    <name evidence="3" type="ORF">M430DRAFT_106839</name>
</gene>
<dbReference type="Proteomes" id="UP000241818">
    <property type="component" value="Unassembled WGS sequence"/>
</dbReference>
<reference evidence="3 4" key="1">
    <citation type="journal article" date="2018" name="New Phytol.">
        <title>Comparative genomics and transcriptomics depict ericoid mycorrhizal fungi as versatile saprotrophs and plant mutualists.</title>
        <authorList>
            <person name="Martino E."/>
            <person name="Morin E."/>
            <person name="Grelet G.A."/>
            <person name="Kuo A."/>
            <person name="Kohler A."/>
            <person name="Daghino S."/>
            <person name="Barry K.W."/>
            <person name="Cichocki N."/>
            <person name="Clum A."/>
            <person name="Dockter R.B."/>
            <person name="Hainaut M."/>
            <person name="Kuo R.C."/>
            <person name="LaButti K."/>
            <person name="Lindahl B.D."/>
            <person name="Lindquist E.A."/>
            <person name="Lipzen A."/>
            <person name="Khouja H.R."/>
            <person name="Magnuson J."/>
            <person name="Murat C."/>
            <person name="Ohm R.A."/>
            <person name="Singer S.W."/>
            <person name="Spatafora J.W."/>
            <person name="Wang M."/>
            <person name="Veneault-Fourrey C."/>
            <person name="Henrissat B."/>
            <person name="Grigoriev I.V."/>
            <person name="Martin F.M."/>
            <person name="Perotto S."/>
        </authorList>
    </citation>
    <scope>NUCLEOTIDE SEQUENCE [LARGE SCALE GENOMIC DNA]</scope>
    <source>
        <strain evidence="3 4">ATCC 22711</strain>
    </source>
</reference>
<name>A0A2T3AVA6_AMORE</name>
<sequence>MTKAQLQWYDCDSVADYRRFRREGSHGFPKPVLNPAAINFTIPSSHGEHSIPLRKILPSGNTSVKGVYLHFHGGGFVIGSSAAHDSLLSKLATDLSLTVVSVEYRKAPESIFPSMVEDCVDAALYALSDEGRQKLGGPLTVMSGESAGAYLTVLTAIKLRDNGVDVRAQIKALAPCYGIFDLTYLPSLRAHQRRALLGQEDTYRFIDTAFPPSVFPPEKRKSGDVSPLYAQLEGLPPALFLVGTADPLLDDSVFMASRWTLAGNEAKLVIVPEAVHGFTLMPTEVAEEGIRDVMEFLKEHI</sequence>
<dbReference type="AlphaFoldDB" id="A0A2T3AVA6"/>
<evidence type="ECO:0000256" key="1">
    <source>
        <dbReference type="ARBA" id="ARBA00022801"/>
    </source>
</evidence>
<feature type="domain" description="Alpha/beta hydrolase fold-3" evidence="2">
    <location>
        <begin position="69"/>
        <end position="279"/>
    </location>
</feature>
<keyword evidence="4" id="KW-1185">Reference proteome</keyword>
<dbReference type="InterPro" id="IPR050300">
    <property type="entry name" value="GDXG_lipolytic_enzyme"/>
</dbReference>
<dbReference type="STRING" id="857342.A0A2T3AVA6"/>
<keyword evidence="1" id="KW-0378">Hydrolase</keyword>
<dbReference type="EMBL" id="KZ679015">
    <property type="protein sequence ID" value="PSS12563.1"/>
    <property type="molecule type" value="Genomic_DNA"/>
</dbReference>
<dbReference type="GO" id="GO:0016787">
    <property type="term" value="F:hydrolase activity"/>
    <property type="evidence" value="ECO:0007669"/>
    <property type="project" value="UniProtKB-KW"/>
</dbReference>
<protein>
    <recommendedName>
        <fullName evidence="2">Alpha/beta hydrolase fold-3 domain-containing protein</fullName>
    </recommendedName>
</protein>
<dbReference type="RefSeq" id="XP_024718561.1">
    <property type="nucleotide sequence ID" value="XM_024861109.1"/>
</dbReference>
<evidence type="ECO:0000313" key="3">
    <source>
        <dbReference type="EMBL" id="PSS12563.1"/>
    </source>
</evidence>
<accession>A0A2T3AVA6</accession>